<feature type="region of interest" description="Disordered" evidence="1">
    <location>
        <begin position="97"/>
        <end position="154"/>
    </location>
</feature>
<feature type="domain" description="DUF7282" evidence="2">
    <location>
        <begin position="37"/>
        <end position="108"/>
    </location>
</feature>
<dbReference type="AlphaFoldDB" id="L9X212"/>
<dbReference type="eggNOG" id="arCOG07560">
    <property type="taxonomic scope" value="Archaea"/>
</dbReference>
<protein>
    <recommendedName>
        <fullName evidence="2">DUF7282 domain-containing protein</fullName>
    </recommendedName>
</protein>
<comment type="caution">
    <text evidence="3">The sequence shown here is derived from an EMBL/GenBank/DDBJ whole genome shotgun (WGS) entry which is preliminary data.</text>
</comment>
<evidence type="ECO:0000313" key="3">
    <source>
        <dbReference type="EMBL" id="ELY55647.1"/>
    </source>
</evidence>
<gene>
    <name evidence="3" type="ORF">C493_11107</name>
</gene>
<dbReference type="InterPro" id="IPR055706">
    <property type="entry name" value="Slg1/2_DUF7282"/>
</dbReference>
<accession>L9X212</accession>
<keyword evidence="4" id="KW-1185">Reference proteome</keyword>
<dbReference type="Pfam" id="PF23951">
    <property type="entry name" value="DUF7282"/>
    <property type="match status" value="1"/>
</dbReference>
<proteinExistence type="predicted"/>
<dbReference type="STRING" id="1227499.C493_11107"/>
<name>L9X212_9EURY</name>
<dbReference type="EMBL" id="AOHZ01000049">
    <property type="protein sequence ID" value="ELY55647.1"/>
    <property type="molecule type" value="Genomic_DNA"/>
</dbReference>
<organism evidence="3 4">
    <name type="scientific">Natronolimnohabitans innermongolicus JCM 12255</name>
    <dbReference type="NCBI Taxonomy" id="1227499"/>
    <lineage>
        <taxon>Archaea</taxon>
        <taxon>Methanobacteriati</taxon>
        <taxon>Methanobacteriota</taxon>
        <taxon>Stenosarchaea group</taxon>
        <taxon>Halobacteria</taxon>
        <taxon>Halobacteriales</taxon>
        <taxon>Natrialbaceae</taxon>
        <taxon>Natronolimnohabitans</taxon>
    </lineage>
</organism>
<dbReference type="OrthoDB" id="239724at2157"/>
<evidence type="ECO:0000256" key="1">
    <source>
        <dbReference type="SAM" id="MobiDB-lite"/>
    </source>
</evidence>
<dbReference type="Proteomes" id="UP000011602">
    <property type="component" value="Unassembled WGS sequence"/>
</dbReference>
<dbReference type="RefSeq" id="WP_007259502.1">
    <property type="nucleotide sequence ID" value="NZ_AOHZ01000049.1"/>
</dbReference>
<feature type="compositionally biased region" description="Acidic residues" evidence="1">
    <location>
        <begin position="100"/>
        <end position="117"/>
    </location>
</feature>
<reference evidence="3 4" key="1">
    <citation type="journal article" date="2014" name="PLoS Genet.">
        <title>Phylogenetically driven sequencing of extremely halophilic archaea reveals strategies for static and dynamic osmo-response.</title>
        <authorList>
            <person name="Becker E.A."/>
            <person name="Seitzer P.M."/>
            <person name="Tritt A."/>
            <person name="Larsen D."/>
            <person name="Krusor M."/>
            <person name="Yao A.I."/>
            <person name="Wu D."/>
            <person name="Madern D."/>
            <person name="Eisen J.A."/>
            <person name="Darling A.E."/>
            <person name="Facciotti M.T."/>
        </authorList>
    </citation>
    <scope>NUCLEOTIDE SEQUENCE [LARGE SCALE GENOMIC DNA]</scope>
    <source>
        <strain evidence="3 4">JCM 12255</strain>
    </source>
</reference>
<feature type="compositionally biased region" description="Acidic residues" evidence="1">
    <location>
        <begin position="128"/>
        <end position="154"/>
    </location>
</feature>
<evidence type="ECO:0000313" key="4">
    <source>
        <dbReference type="Proteomes" id="UP000011602"/>
    </source>
</evidence>
<sequence>MAPGERTIGVFTDGDGELESIDLEFHTTPDVSVVAASDDEITADVAIPAEGFVAIEDDDGDVIGASDDIDPGEHSNVTVELDDDVDVADDEELTAVLYEGESDDRDDATALEDDDGERVESTFTIDALPDDVDEDADDGDENGDETDDEDDADD</sequence>
<evidence type="ECO:0000259" key="2">
    <source>
        <dbReference type="Pfam" id="PF23951"/>
    </source>
</evidence>